<evidence type="ECO:0000256" key="2">
    <source>
        <dbReference type="ARBA" id="ARBA00022573"/>
    </source>
</evidence>
<dbReference type="Pfam" id="PF01656">
    <property type="entry name" value="CbiA"/>
    <property type="match status" value="1"/>
</dbReference>
<dbReference type="InterPro" id="IPR027417">
    <property type="entry name" value="P-loop_NTPase"/>
</dbReference>
<evidence type="ECO:0000259" key="5">
    <source>
        <dbReference type="Pfam" id="PF01656"/>
    </source>
</evidence>
<comment type="pathway">
    <text evidence="1 4">Cofactor biosynthesis; adenosylcobalamin biosynthesis.</text>
</comment>
<dbReference type="SUPFAM" id="SSF52317">
    <property type="entry name" value="Class I glutamine amidotransferase-like"/>
    <property type="match status" value="1"/>
</dbReference>
<accession>A0A7X0HVK9</accession>
<dbReference type="RefSeq" id="WP_184529882.1">
    <property type="nucleotide sequence ID" value="NZ_JACHGK010000026.1"/>
</dbReference>
<dbReference type="CDD" id="cd01750">
    <property type="entry name" value="GATase1_CobQ"/>
    <property type="match status" value="1"/>
</dbReference>
<dbReference type="PANTHER" id="PTHR21343:SF1">
    <property type="entry name" value="COBYRIC ACID SYNTHASE"/>
    <property type="match status" value="1"/>
</dbReference>
<dbReference type="AlphaFoldDB" id="A0A7X0HVK9"/>
<dbReference type="InterPro" id="IPR002586">
    <property type="entry name" value="CobQ/CobB/MinD/ParA_Nub-bd_dom"/>
</dbReference>
<keyword evidence="2 4" id="KW-0169">Cobalamin biosynthesis</keyword>
<dbReference type="GO" id="GO:0009236">
    <property type="term" value="P:cobalamin biosynthetic process"/>
    <property type="evidence" value="ECO:0007669"/>
    <property type="project" value="UniProtKB-UniRule"/>
</dbReference>
<feature type="domain" description="CobB/CobQ-like glutamine amidotransferase" evidence="6">
    <location>
        <begin position="253"/>
        <end position="445"/>
    </location>
</feature>
<feature type="domain" description="CobQ/CobB/MinD/ParA nucleotide binding" evidence="5">
    <location>
        <begin position="4"/>
        <end position="228"/>
    </location>
</feature>
<dbReference type="InterPro" id="IPR011698">
    <property type="entry name" value="GATase_3"/>
</dbReference>
<evidence type="ECO:0000256" key="1">
    <source>
        <dbReference type="ARBA" id="ARBA00004953"/>
    </source>
</evidence>
<dbReference type="NCBIfam" id="NF001989">
    <property type="entry name" value="PRK00784.1"/>
    <property type="match status" value="1"/>
</dbReference>
<protein>
    <recommendedName>
        <fullName evidence="4">Cobyric acid synthase</fullName>
    </recommendedName>
</protein>
<feature type="active site" evidence="4">
    <location>
        <position position="438"/>
    </location>
</feature>
<dbReference type="EMBL" id="JACHGK010000026">
    <property type="protein sequence ID" value="MBB6447690.1"/>
    <property type="molecule type" value="Genomic_DNA"/>
</dbReference>
<evidence type="ECO:0000256" key="4">
    <source>
        <dbReference type="HAMAP-Rule" id="MF_00028"/>
    </source>
</evidence>
<feature type="active site" description="Nucleophile" evidence="4">
    <location>
        <position position="332"/>
    </location>
</feature>
<name>A0A7X0HVK9_9BACI</name>
<dbReference type="PANTHER" id="PTHR21343">
    <property type="entry name" value="DETHIOBIOTIN SYNTHETASE"/>
    <property type="match status" value="1"/>
</dbReference>
<dbReference type="Gene3D" id="3.40.50.300">
    <property type="entry name" value="P-loop containing nucleotide triphosphate hydrolases"/>
    <property type="match status" value="1"/>
</dbReference>
<dbReference type="Pfam" id="PF07685">
    <property type="entry name" value="GATase_3"/>
    <property type="match status" value="1"/>
</dbReference>
<proteinExistence type="inferred from homology"/>
<dbReference type="InterPro" id="IPR029062">
    <property type="entry name" value="Class_I_gatase-like"/>
</dbReference>
<dbReference type="InterPro" id="IPR047045">
    <property type="entry name" value="CobQ_N"/>
</dbReference>
<keyword evidence="8" id="KW-1185">Reference proteome</keyword>
<dbReference type="GO" id="GO:0015420">
    <property type="term" value="F:ABC-type vitamin B12 transporter activity"/>
    <property type="evidence" value="ECO:0007669"/>
    <property type="project" value="UniProtKB-UniRule"/>
</dbReference>
<comment type="function">
    <text evidence="4">Catalyzes amidations at positions B, D, E, and G on adenosylcobyrinic A,C-diamide. NH(2) groups are provided by glutamine, and one molecule of ATP is hydrogenolyzed for each amidation.</text>
</comment>
<keyword evidence="3 4" id="KW-0315">Glutamine amidotransferase</keyword>
<dbReference type="Gene3D" id="3.40.50.880">
    <property type="match status" value="1"/>
</dbReference>
<reference evidence="7 8" key="1">
    <citation type="submission" date="2020-08" db="EMBL/GenBank/DDBJ databases">
        <title>Genomic Encyclopedia of Type Strains, Phase IV (KMG-IV): sequencing the most valuable type-strain genomes for metagenomic binning, comparative biology and taxonomic classification.</title>
        <authorList>
            <person name="Goeker M."/>
        </authorList>
    </citation>
    <scope>NUCLEOTIDE SEQUENCE [LARGE SCALE GENOMIC DNA]</scope>
    <source>
        <strain evidence="7 8">DSM 5391</strain>
    </source>
</reference>
<dbReference type="HAMAP" id="MF_00028">
    <property type="entry name" value="CobQ"/>
    <property type="match status" value="1"/>
</dbReference>
<evidence type="ECO:0000256" key="3">
    <source>
        <dbReference type="ARBA" id="ARBA00022962"/>
    </source>
</evidence>
<dbReference type="UniPathway" id="UPA00148"/>
<comment type="caution">
    <text evidence="7">The sequence shown here is derived from an EMBL/GenBank/DDBJ whole genome shotgun (WGS) entry which is preliminary data.</text>
</comment>
<evidence type="ECO:0000259" key="6">
    <source>
        <dbReference type="Pfam" id="PF07685"/>
    </source>
</evidence>
<evidence type="ECO:0000313" key="8">
    <source>
        <dbReference type="Proteomes" id="UP000531594"/>
    </source>
</evidence>
<dbReference type="CDD" id="cd05389">
    <property type="entry name" value="CobQ_N"/>
    <property type="match status" value="1"/>
</dbReference>
<dbReference type="NCBIfam" id="TIGR00313">
    <property type="entry name" value="cobQ"/>
    <property type="match status" value="1"/>
</dbReference>
<dbReference type="SUPFAM" id="SSF52540">
    <property type="entry name" value="P-loop containing nucleoside triphosphate hydrolases"/>
    <property type="match status" value="1"/>
</dbReference>
<gene>
    <name evidence="4" type="primary">cobQ</name>
    <name evidence="7" type="ORF">HNR53_004381</name>
</gene>
<sequence>MRGVMIQGTASDVGKSMIVTALCRLFANEGVKVAPFKSQNMSNNSYVTHDGFEIGRAQGIQAEASKTEADVRMNPILLKPRSDQESEIVLLGKAVKTLSGKRYRDTFYETGIEVINKSLAQLADEYDVIVMEGAGSPVEMNLKDRELVNMKVAELADIPVFLVADIDRGGVFASIVGTLELFTEAERKRVKGILINKFRGDRSLFTDGVKWLEERTGLPVLGILPYLHNHMIDSEDSLSLNEFRHKKKNGDLDIAVIQLPYASNISDIEPFFFEEDVSPRFVRNAGEFGHPDAVIIPGTKSTIRDLQFLKREGLFESIASFARSGGFVTGICGGYQMLGTRLIDEEGSDTGVASSVETGLGLIESETYFRKEKQTIRVKGTCHPQTDIGIGVVEGYEIHLGDTVMLEGAVKRPLFLFGEDREEGYYSKDGRIAGTYLHHLFHNDGWRNYWLNEVRRSAGLPEREKVDVGAFKDKRYDILAQEMGAFLDWEKVKQIVMEWGINDENH</sequence>
<dbReference type="InterPro" id="IPR004459">
    <property type="entry name" value="CobQ_synth"/>
</dbReference>
<dbReference type="PROSITE" id="PS51274">
    <property type="entry name" value="GATASE_COBBQ"/>
    <property type="match status" value="1"/>
</dbReference>
<comment type="similarity">
    <text evidence="4">Belongs to the CobB/CobQ family. CobQ subfamily.</text>
</comment>
<dbReference type="Proteomes" id="UP000531594">
    <property type="component" value="Unassembled WGS sequence"/>
</dbReference>
<keyword evidence="7" id="KW-0436">Ligase</keyword>
<evidence type="ECO:0000313" key="7">
    <source>
        <dbReference type="EMBL" id="MBB6447690.1"/>
    </source>
</evidence>
<dbReference type="GO" id="GO:0016874">
    <property type="term" value="F:ligase activity"/>
    <property type="evidence" value="ECO:0007669"/>
    <property type="project" value="UniProtKB-KW"/>
</dbReference>
<dbReference type="InterPro" id="IPR033949">
    <property type="entry name" value="CobQ_GATase1"/>
</dbReference>
<organism evidence="7 8">
    <name type="scientific">Bacillus benzoevorans</name>
    <dbReference type="NCBI Taxonomy" id="1456"/>
    <lineage>
        <taxon>Bacteria</taxon>
        <taxon>Bacillati</taxon>
        <taxon>Bacillota</taxon>
        <taxon>Bacilli</taxon>
        <taxon>Bacillales</taxon>
        <taxon>Bacillaceae</taxon>
        <taxon>Bacillus</taxon>
    </lineage>
</organism>